<dbReference type="Proteomes" id="UP000824120">
    <property type="component" value="Chromosome 11"/>
</dbReference>
<organism evidence="1 2">
    <name type="scientific">Solanum commersonii</name>
    <name type="common">Commerson's wild potato</name>
    <name type="synonym">Commerson's nightshade</name>
    <dbReference type="NCBI Taxonomy" id="4109"/>
    <lineage>
        <taxon>Eukaryota</taxon>
        <taxon>Viridiplantae</taxon>
        <taxon>Streptophyta</taxon>
        <taxon>Embryophyta</taxon>
        <taxon>Tracheophyta</taxon>
        <taxon>Spermatophyta</taxon>
        <taxon>Magnoliopsida</taxon>
        <taxon>eudicotyledons</taxon>
        <taxon>Gunneridae</taxon>
        <taxon>Pentapetalae</taxon>
        <taxon>asterids</taxon>
        <taxon>lamiids</taxon>
        <taxon>Solanales</taxon>
        <taxon>Solanaceae</taxon>
        <taxon>Solanoideae</taxon>
        <taxon>Solaneae</taxon>
        <taxon>Solanum</taxon>
    </lineage>
</organism>
<name>A0A9J5WLX9_SOLCO</name>
<proteinExistence type="predicted"/>
<evidence type="ECO:0000313" key="1">
    <source>
        <dbReference type="EMBL" id="KAG5576522.1"/>
    </source>
</evidence>
<reference evidence="1 2" key="1">
    <citation type="submission" date="2020-09" db="EMBL/GenBank/DDBJ databases">
        <title>De no assembly of potato wild relative species, Solanum commersonii.</title>
        <authorList>
            <person name="Cho K."/>
        </authorList>
    </citation>
    <scope>NUCLEOTIDE SEQUENCE [LARGE SCALE GENOMIC DNA]</scope>
    <source>
        <strain evidence="1">LZ3.2</strain>
        <tissue evidence="1">Leaf</tissue>
    </source>
</reference>
<accession>A0A9J5WLX9</accession>
<dbReference type="EMBL" id="JACXVP010000011">
    <property type="protein sequence ID" value="KAG5576522.1"/>
    <property type="molecule type" value="Genomic_DNA"/>
</dbReference>
<keyword evidence="2" id="KW-1185">Reference proteome</keyword>
<evidence type="ECO:0000313" key="2">
    <source>
        <dbReference type="Proteomes" id="UP000824120"/>
    </source>
</evidence>
<sequence length="87" mass="10204">MQKGDEPYQRVDHRFLETFVLELEGFQFQEIGTGYPRIFILDCFWLARERGHKTKNTKLIVVGIGSTWVQLKRVNRSPSPTHSAYPH</sequence>
<comment type="caution">
    <text evidence="1">The sequence shown here is derived from an EMBL/GenBank/DDBJ whole genome shotgun (WGS) entry which is preliminary data.</text>
</comment>
<protein>
    <submittedName>
        <fullName evidence="1">Uncharacterized protein</fullName>
    </submittedName>
</protein>
<dbReference type="AlphaFoldDB" id="A0A9J5WLX9"/>
<gene>
    <name evidence="1" type="ORF">H5410_056656</name>
</gene>